<gene>
    <name evidence="5" type="ORF">BN13_480029</name>
</gene>
<dbReference type="PANTHER" id="PTHR30154:SF34">
    <property type="entry name" value="TRANSCRIPTIONAL REGULATOR AZLB"/>
    <property type="match status" value="1"/>
</dbReference>
<proteinExistence type="predicted"/>
<sequence length="151" mass="16739">MDRIDVQLATALSHNGRATFQELGALVRLSANTVADRVRRLQREGVIAGFSAVIDERALGKKLGVLSDIKLREGVERVAFAESLTHIPQVIGALRLTGEYDYQLHIVCQDPAEFEGLVDRLKHDYGVASLNSRLILREVPVDKAKLLQVVR</sequence>
<accession>A0A077MF66</accession>
<dbReference type="RefSeq" id="WP_048546192.1">
    <property type="nucleotide sequence ID" value="NZ_HF571038.1"/>
</dbReference>
<dbReference type="EMBL" id="CAJC01000159">
    <property type="protein sequence ID" value="CCI53807.1"/>
    <property type="molecule type" value="Genomic_DNA"/>
</dbReference>
<dbReference type="PRINTS" id="PR00033">
    <property type="entry name" value="HTHASNC"/>
</dbReference>
<evidence type="ECO:0000256" key="1">
    <source>
        <dbReference type="ARBA" id="ARBA00023015"/>
    </source>
</evidence>
<dbReference type="InterPro" id="IPR036388">
    <property type="entry name" value="WH-like_DNA-bd_sf"/>
</dbReference>
<protein>
    <submittedName>
        <fullName evidence="5">Putative Bkd operon transcriptional regulator</fullName>
    </submittedName>
</protein>
<evidence type="ECO:0000256" key="3">
    <source>
        <dbReference type="ARBA" id="ARBA00023163"/>
    </source>
</evidence>
<dbReference type="OrthoDB" id="166264at2"/>
<dbReference type="SUPFAM" id="SSF46785">
    <property type="entry name" value="Winged helix' DNA-binding domain"/>
    <property type="match status" value="1"/>
</dbReference>
<evidence type="ECO:0000313" key="5">
    <source>
        <dbReference type="EMBL" id="CCI53807.1"/>
    </source>
</evidence>
<dbReference type="PROSITE" id="PS50956">
    <property type="entry name" value="HTH_ASNC_2"/>
    <property type="match status" value="1"/>
</dbReference>
<dbReference type="SMART" id="SM00344">
    <property type="entry name" value="HTH_ASNC"/>
    <property type="match status" value="1"/>
</dbReference>
<dbReference type="STRING" id="1193518.BN13_480029"/>
<reference evidence="5 6" key="1">
    <citation type="journal article" date="2013" name="ISME J.">
        <title>A metabolic model for members of the genus Tetrasphaera involved in enhanced biological phosphorus removal.</title>
        <authorList>
            <person name="Kristiansen R."/>
            <person name="Nguyen H.T.T."/>
            <person name="Saunders A.M."/>
            <person name="Nielsen J.L."/>
            <person name="Wimmer R."/>
            <person name="Le V.Q."/>
            <person name="McIlroy S.J."/>
            <person name="Petrovski S."/>
            <person name="Seviour R.J."/>
            <person name="Calteau A."/>
            <person name="Nielsen K.L."/>
            <person name="Nielsen P.H."/>
        </authorList>
    </citation>
    <scope>NUCLEOTIDE SEQUENCE [LARGE SCALE GENOMIC DNA]</scope>
    <source>
        <strain evidence="5 6">Ben 74</strain>
    </source>
</reference>
<organism evidence="5 6">
    <name type="scientific">Nostocoides jenkinsii Ben 74</name>
    <dbReference type="NCBI Taxonomy" id="1193518"/>
    <lineage>
        <taxon>Bacteria</taxon>
        <taxon>Bacillati</taxon>
        <taxon>Actinomycetota</taxon>
        <taxon>Actinomycetes</taxon>
        <taxon>Micrococcales</taxon>
        <taxon>Intrasporangiaceae</taxon>
        <taxon>Nostocoides</taxon>
    </lineage>
</organism>
<dbReference type="InterPro" id="IPR019888">
    <property type="entry name" value="Tscrpt_reg_AsnC-like"/>
</dbReference>
<dbReference type="InterPro" id="IPR019887">
    <property type="entry name" value="Tscrpt_reg_AsnC/Lrp_C"/>
</dbReference>
<evidence type="ECO:0000259" key="4">
    <source>
        <dbReference type="PROSITE" id="PS50956"/>
    </source>
</evidence>
<name>A0A077MF66_9MICO</name>
<dbReference type="InterPro" id="IPR000485">
    <property type="entry name" value="AsnC-type_HTH_dom"/>
</dbReference>
<dbReference type="GO" id="GO:0005829">
    <property type="term" value="C:cytosol"/>
    <property type="evidence" value="ECO:0007669"/>
    <property type="project" value="TreeGrafter"/>
</dbReference>
<dbReference type="InterPro" id="IPR011008">
    <property type="entry name" value="Dimeric_a/b-barrel"/>
</dbReference>
<evidence type="ECO:0000313" key="6">
    <source>
        <dbReference type="Proteomes" id="UP000035720"/>
    </source>
</evidence>
<dbReference type="PANTHER" id="PTHR30154">
    <property type="entry name" value="LEUCINE-RESPONSIVE REGULATORY PROTEIN"/>
    <property type="match status" value="1"/>
</dbReference>
<keyword evidence="1" id="KW-0805">Transcription regulation</keyword>
<dbReference type="Gene3D" id="1.10.10.10">
    <property type="entry name" value="Winged helix-like DNA-binding domain superfamily/Winged helix DNA-binding domain"/>
    <property type="match status" value="1"/>
</dbReference>
<keyword evidence="6" id="KW-1185">Reference proteome</keyword>
<keyword evidence="3" id="KW-0804">Transcription</keyword>
<dbReference type="GO" id="GO:0043565">
    <property type="term" value="F:sequence-specific DNA binding"/>
    <property type="evidence" value="ECO:0007669"/>
    <property type="project" value="InterPro"/>
</dbReference>
<dbReference type="GO" id="GO:0043200">
    <property type="term" value="P:response to amino acid"/>
    <property type="evidence" value="ECO:0007669"/>
    <property type="project" value="TreeGrafter"/>
</dbReference>
<dbReference type="InterPro" id="IPR036390">
    <property type="entry name" value="WH_DNA-bd_sf"/>
</dbReference>
<dbReference type="AlphaFoldDB" id="A0A077MF66"/>
<dbReference type="Pfam" id="PF13404">
    <property type="entry name" value="HTH_AsnC-type"/>
    <property type="match status" value="1"/>
</dbReference>
<dbReference type="SUPFAM" id="SSF54909">
    <property type="entry name" value="Dimeric alpha+beta barrel"/>
    <property type="match status" value="1"/>
</dbReference>
<dbReference type="Pfam" id="PF01037">
    <property type="entry name" value="AsnC_trans_reg"/>
    <property type="match status" value="1"/>
</dbReference>
<dbReference type="Gene3D" id="3.30.70.920">
    <property type="match status" value="1"/>
</dbReference>
<evidence type="ECO:0000256" key="2">
    <source>
        <dbReference type="ARBA" id="ARBA00023125"/>
    </source>
</evidence>
<comment type="caution">
    <text evidence="5">The sequence shown here is derived from an EMBL/GenBank/DDBJ whole genome shotgun (WGS) entry which is preliminary data.</text>
</comment>
<feature type="domain" description="HTH asnC-type" evidence="4">
    <location>
        <begin position="1"/>
        <end position="62"/>
    </location>
</feature>
<keyword evidence="2" id="KW-0238">DNA-binding</keyword>
<dbReference type="Proteomes" id="UP000035720">
    <property type="component" value="Unassembled WGS sequence"/>
</dbReference>